<sequence>MAQIALIALLGTGLAGCATTAAGTDGTSTGATENEAPAQPADLVGEWVQSNKKSEESFQSATITADTIEVFWVSDGGNTKALYWSGTFETPTVSGPFSWDSQNDTEKTSGALLASSDPTKTFSFDNDTIRYEVTALGVTTTVELKRQ</sequence>
<keyword evidence="1" id="KW-0732">Signal</keyword>
<gene>
    <name evidence="2" type="ORF">FLP10_04720</name>
</gene>
<feature type="signal peptide" evidence="1">
    <location>
        <begin position="1"/>
        <end position="21"/>
    </location>
</feature>
<feature type="chain" id="PRO_5038765755" description="Lipoprotein" evidence="1">
    <location>
        <begin position="22"/>
        <end position="147"/>
    </location>
</feature>
<name>A0A5C1YLS5_9MICO</name>
<keyword evidence="3" id="KW-1185">Reference proteome</keyword>
<dbReference type="AlphaFoldDB" id="A0A5C1YLS5"/>
<accession>A0A5C1YLS5</accession>
<protein>
    <recommendedName>
        <fullName evidence="4">Lipoprotein</fullName>
    </recommendedName>
</protein>
<dbReference type="Proteomes" id="UP000324678">
    <property type="component" value="Chromosome"/>
</dbReference>
<dbReference type="KEGG" id="ail:FLP10_04720"/>
<evidence type="ECO:0000313" key="2">
    <source>
        <dbReference type="EMBL" id="QEO16067.1"/>
    </source>
</evidence>
<proteinExistence type="predicted"/>
<evidence type="ECO:0008006" key="4">
    <source>
        <dbReference type="Google" id="ProtNLM"/>
    </source>
</evidence>
<evidence type="ECO:0000313" key="3">
    <source>
        <dbReference type="Proteomes" id="UP000324678"/>
    </source>
</evidence>
<organism evidence="2 3">
    <name type="scientific">Agromyces intestinalis</name>
    <dbReference type="NCBI Taxonomy" id="2592652"/>
    <lineage>
        <taxon>Bacteria</taxon>
        <taxon>Bacillati</taxon>
        <taxon>Actinomycetota</taxon>
        <taxon>Actinomycetes</taxon>
        <taxon>Micrococcales</taxon>
        <taxon>Microbacteriaceae</taxon>
        <taxon>Agromyces</taxon>
    </lineage>
</organism>
<reference evidence="2 3" key="1">
    <citation type="submission" date="2019-09" db="EMBL/GenBank/DDBJ databases">
        <title>Genome sequencing of strain KACC 19306.</title>
        <authorList>
            <person name="Heo J."/>
            <person name="Kim S.-J."/>
            <person name="Kim J.-S."/>
            <person name="Hong S.-B."/>
            <person name="Kwon S.-W."/>
        </authorList>
    </citation>
    <scope>NUCLEOTIDE SEQUENCE [LARGE SCALE GENOMIC DNA]</scope>
    <source>
        <strain evidence="2 3">KACC 19306</strain>
    </source>
</reference>
<dbReference type="OrthoDB" id="3174999at2"/>
<dbReference type="EMBL" id="CP043505">
    <property type="protein sequence ID" value="QEO16067.1"/>
    <property type="molecule type" value="Genomic_DNA"/>
</dbReference>
<evidence type="ECO:0000256" key="1">
    <source>
        <dbReference type="SAM" id="SignalP"/>
    </source>
</evidence>